<evidence type="ECO:0000256" key="1">
    <source>
        <dbReference type="SAM" id="Phobius"/>
    </source>
</evidence>
<sequence>MKLSVFSYITVISYIGFWLTSQVRNLRMWLGNGFSQQLSVCTWQADTTASCAQPVGHLYIFNALT</sequence>
<protein>
    <submittedName>
        <fullName evidence="2">Uncharacterized protein</fullName>
    </submittedName>
</protein>
<evidence type="ECO:0000313" key="2">
    <source>
        <dbReference type="EMBL" id="JAH24188.1"/>
    </source>
</evidence>
<proteinExistence type="predicted"/>
<keyword evidence="1" id="KW-1133">Transmembrane helix</keyword>
<reference evidence="2" key="1">
    <citation type="submission" date="2014-11" db="EMBL/GenBank/DDBJ databases">
        <authorList>
            <person name="Amaro Gonzalez C."/>
        </authorList>
    </citation>
    <scope>NUCLEOTIDE SEQUENCE</scope>
</reference>
<organism evidence="2">
    <name type="scientific">Anguilla anguilla</name>
    <name type="common">European freshwater eel</name>
    <name type="synonym">Muraena anguilla</name>
    <dbReference type="NCBI Taxonomy" id="7936"/>
    <lineage>
        <taxon>Eukaryota</taxon>
        <taxon>Metazoa</taxon>
        <taxon>Chordata</taxon>
        <taxon>Craniata</taxon>
        <taxon>Vertebrata</taxon>
        <taxon>Euteleostomi</taxon>
        <taxon>Actinopterygii</taxon>
        <taxon>Neopterygii</taxon>
        <taxon>Teleostei</taxon>
        <taxon>Anguilliformes</taxon>
        <taxon>Anguillidae</taxon>
        <taxon>Anguilla</taxon>
    </lineage>
</organism>
<name>A0A0E9R760_ANGAN</name>
<accession>A0A0E9R760</accession>
<reference evidence="2" key="2">
    <citation type="journal article" date="2015" name="Fish Shellfish Immunol.">
        <title>Early steps in the European eel (Anguilla anguilla)-Vibrio vulnificus interaction in the gills: Role of the RtxA13 toxin.</title>
        <authorList>
            <person name="Callol A."/>
            <person name="Pajuelo D."/>
            <person name="Ebbesson L."/>
            <person name="Teles M."/>
            <person name="MacKenzie S."/>
            <person name="Amaro C."/>
        </authorList>
    </citation>
    <scope>NUCLEOTIDE SEQUENCE</scope>
</reference>
<feature type="transmembrane region" description="Helical" evidence="1">
    <location>
        <begin position="6"/>
        <end position="23"/>
    </location>
</feature>
<dbReference type="AlphaFoldDB" id="A0A0E9R760"/>
<keyword evidence="1" id="KW-0472">Membrane</keyword>
<dbReference type="EMBL" id="GBXM01084389">
    <property type="protein sequence ID" value="JAH24188.1"/>
    <property type="molecule type" value="Transcribed_RNA"/>
</dbReference>
<keyword evidence="1" id="KW-0812">Transmembrane</keyword>